<name>A0A8J7NNY2_ATRSP</name>
<dbReference type="InterPro" id="IPR038832">
    <property type="entry name" value="CDCA3"/>
</dbReference>
<protein>
    <submittedName>
        <fullName evidence="2">CDCA3 protein</fullName>
    </submittedName>
</protein>
<dbReference type="PANTHER" id="PTHR34756:SF1">
    <property type="entry name" value="CELL DIVISION CYCLE-ASSOCIATED PROTEIN 3"/>
    <property type="match status" value="1"/>
</dbReference>
<feature type="compositionally biased region" description="Basic and acidic residues" evidence="1">
    <location>
        <begin position="104"/>
        <end position="121"/>
    </location>
</feature>
<accession>A0A8J7NNY2</accession>
<comment type="caution">
    <text evidence="2">The sequence shown here is derived from an EMBL/GenBank/DDBJ whole genome shotgun (WGS) entry which is preliminary data.</text>
</comment>
<reference evidence="2" key="1">
    <citation type="journal article" date="2021" name="Cell">
        <title>Tracing the genetic footprints of vertebrate landing in non-teleost ray-finned fishes.</title>
        <authorList>
            <person name="Bi X."/>
            <person name="Wang K."/>
            <person name="Yang L."/>
            <person name="Pan H."/>
            <person name="Jiang H."/>
            <person name="Wei Q."/>
            <person name="Fang M."/>
            <person name="Yu H."/>
            <person name="Zhu C."/>
            <person name="Cai Y."/>
            <person name="He Y."/>
            <person name="Gan X."/>
            <person name="Zeng H."/>
            <person name="Yu D."/>
            <person name="Zhu Y."/>
            <person name="Jiang H."/>
            <person name="Qiu Q."/>
            <person name="Yang H."/>
            <person name="Zhang Y.E."/>
            <person name="Wang W."/>
            <person name="Zhu M."/>
            <person name="He S."/>
            <person name="Zhang G."/>
        </authorList>
    </citation>
    <scope>NUCLEOTIDE SEQUENCE</scope>
    <source>
        <strain evidence="2">Allg_001</strain>
    </source>
</reference>
<feature type="compositionally biased region" description="Gly residues" evidence="1">
    <location>
        <begin position="406"/>
        <end position="415"/>
    </location>
</feature>
<evidence type="ECO:0000313" key="3">
    <source>
        <dbReference type="Proteomes" id="UP000736164"/>
    </source>
</evidence>
<keyword evidence="3" id="KW-1185">Reference proteome</keyword>
<sequence length="415" mass="42994">MGTSESKVAVATPRLQPPSRPVRNKHLQSVIDPRSPSAGIDRTPIQVGAVSSLTPVRGGLSEGAVLEDDPRSPTLGISRTPMKDIMAATVTSFVRRLNDLFLDEEGRPEEGAPETVPRDPHPGVQDEPFMAPAALSETPPMCSPGAAPQNLQAGAQVGHEPSRFGCSSPAKDVPRFQTPLLPGSLGIDAGVLQTSHVLNSPQPDETENPEPTGEPAGPEKGGLLECGGRETKDGVPREGNESSESGCEQPQSQEMGLHLESRSPLGSGLQQSVPQNGEEGAPPRPSSTSPRTAAVSDAEPRSCETEPRLASQLPDDSGVGSESDVAKALPKTEGGKPDGSQDGHLALRPQWLRSGFGVTGKGVPPQSHSAVPQDSNRTPDRAAAGHRGAKHAGSDAKDRASRCKKGGGSGSVLGL</sequence>
<feature type="non-terminal residue" evidence="2">
    <location>
        <position position="415"/>
    </location>
</feature>
<feature type="non-terminal residue" evidence="2">
    <location>
        <position position="1"/>
    </location>
</feature>
<dbReference type="Proteomes" id="UP000736164">
    <property type="component" value="Unassembled WGS sequence"/>
</dbReference>
<dbReference type="AlphaFoldDB" id="A0A8J7NNY2"/>
<evidence type="ECO:0000313" key="2">
    <source>
        <dbReference type="EMBL" id="MBN3316922.1"/>
    </source>
</evidence>
<feature type="region of interest" description="Disordered" evidence="1">
    <location>
        <begin position="1"/>
        <end position="43"/>
    </location>
</feature>
<feature type="compositionally biased region" description="Polar residues" evidence="1">
    <location>
        <begin position="242"/>
        <end position="254"/>
    </location>
</feature>
<feature type="region of interest" description="Disordered" evidence="1">
    <location>
        <begin position="104"/>
        <end position="415"/>
    </location>
</feature>
<feature type="compositionally biased region" description="Polar residues" evidence="1">
    <location>
        <begin position="366"/>
        <end position="376"/>
    </location>
</feature>
<organism evidence="2 3">
    <name type="scientific">Atractosteus spatula</name>
    <name type="common">Alligator gar</name>
    <name type="synonym">Lepisosteus spatula</name>
    <dbReference type="NCBI Taxonomy" id="7917"/>
    <lineage>
        <taxon>Eukaryota</taxon>
        <taxon>Metazoa</taxon>
        <taxon>Chordata</taxon>
        <taxon>Craniata</taxon>
        <taxon>Vertebrata</taxon>
        <taxon>Euteleostomi</taxon>
        <taxon>Actinopterygii</taxon>
        <taxon>Neopterygii</taxon>
        <taxon>Holostei</taxon>
        <taxon>Semionotiformes</taxon>
        <taxon>Lepisosteidae</taxon>
        <taxon>Atractosteus</taxon>
    </lineage>
</organism>
<feature type="compositionally biased region" description="Basic and acidic residues" evidence="1">
    <location>
        <begin position="392"/>
        <end position="401"/>
    </location>
</feature>
<feature type="compositionally biased region" description="Polar residues" evidence="1">
    <location>
        <begin position="192"/>
        <end position="203"/>
    </location>
</feature>
<feature type="compositionally biased region" description="Basic and acidic residues" evidence="1">
    <location>
        <begin position="298"/>
        <end position="307"/>
    </location>
</feature>
<proteinExistence type="predicted"/>
<dbReference type="PANTHER" id="PTHR34756">
    <property type="entry name" value="CELL DIVISION CYCLE-ASSOCIATED PROTEIN 3"/>
    <property type="match status" value="1"/>
</dbReference>
<gene>
    <name evidence="2" type="primary">Cdca3</name>
    <name evidence="2" type="ORF">GTO95_0006662</name>
</gene>
<dbReference type="EMBL" id="JAAWVO010032594">
    <property type="protein sequence ID" value="MBN3316922.1"/>
    <property type="molecule type" value="Genomic_DNA"/>
</dbReference>
<evidence type="ECO:0000256" key="1">
    <source>
        <dbReference type="SAM" id="MobiDB-lite"/>
    </source>
</evidence>
<feature type="compositionally biased region" description="Basic and acidic residues" evidence="1">
    <location>
        <begin position="227"/>
        <end position="240"/>
    </location>
</feature>